<keyword evidence="1" id="KW-0472">Membrane</keyword>
<dbReference type="EMBL" id="MU863882">
    <property type="protein sequence ID" value="KAK4204376.1"/>
    <property type="molecule type" value="Genomic_DNA"/>
</dbReference>
<keyword evidence="3" id="KW-1185">Reference proteome</keyword>
<proteinExistence type="predicted"/>
<evidence type="ECO:0000313" key="3">
    <source>
        <dbReference type="Proteomes" id="UP001303160"/>
    </source>
</evidence>
<evidence type="ECO:0000313" key="2">
    <source>
        <dbReference type="EMBL" id="KAK4204376.1"/>
    </source>
</evidence>
<evidence type="ECO:0000256" key="1">
    <source>
        <dbReference type="SAM" id="Phobius"/>
    </source>
</evidence>
<keyword evidence="1" id="KW-1133">Transmembrane helix</keyword>
<dbReference type="AlphaFoldDB" id="A0AAN6XRH4"/>
<dbReference type="Proteomes" id="UP001303160">
    <property type="component" value="Unassembled WGS sequence"/>
</dbReference>
<keyword evidence="1" id="KW-0812">Transmembrane</keyword>
<reference evidence="2" key="2">
    <citation type="submission" date="2023-05" db="EMBL/GenBank/DDBJ databases">
        <authorList>
            <consortium name="Lawrence Berkeley National Laboratory"/>
            <person name="Steindorff A."/>
            <person name="Hensen N."/>
            <person name="Bonometti L."/>
            <person name="Westerberg I."/>
            <person name="Brannstrom I.O."/>
            <person name="Guillou S."/>
            <person name="Cros-Aarteil S."/>
            <person name="Calhoun S."/>
            <person name="Haridas S."/>
            <person name="Kuo A."/>
            <person name="Mondo S."/>
            <person name="Pangilinan J."/>
            <person name="Riley R."/>
            <person name="Labutti K."/>
            <person name="Andreopoulos B."/>
            <person name="Lipzen A."/>
            <person name="Chen C."/>
            <person name="Yanf M."/>
            <person name="Daum C."/>
            <person name="Ng V."/>
            <person name="Clum A."/>
            <person name="Ohm R."/>
            <person name="Martin F."/>
            <person name="Silar P."/>
            <person name="Natvig D."/>
            <person name="Lalanne C."/>
            <person name="Gautier V."/>
            <person name="Ament-Velasquez S.L."/>
            <person name="Kruys A."/>
            <person name="Hutchinson M.I."/>
            <person name="Powell A.J."/>
            <person name="Barry K."/>
            <person name="Miller A.N."/>
            <person name="Grigoriev I.V."/>
            <person name="Debuchy R."/>
            <person name="Gladieux P."/>
            <person name="Thoren M.H."/>
            <person name="Johannesson H."/>
        </authorList>
    </citation>
    <scope>NUCLEOTIDE SEQUENCE</scope>
    <source>
        <strain evidence="2">CBS 315.58</strain>
    </source>
</reference>
<protein>
    <submittedName>
        <fullName evidence="2">Uncharacterized protein</fullName>
    </submittedName>
</protein>
<organism evidence="2 3">
    <name type="scientific">Triangularia verruculosa</name>
    <dbReference type="NCBI Taxonomy" id="2587418"/>
    <lineage>
        <taxon>Eukaryota</taxon>
        <taxon>Fungi</taxon>
        <taxon>Dikarya</taxon>
        <taxon>Ascomycota</taxon>
        <taxon>Pezizomycotina</taxon>
        <taxon>Sordariomycetes</taxon>
        <taxon>Sordariomycetidae</taxon>
        <taxon>Sordariales</taxon>
        <taxon>Podosporaceae</taxon>
        <taxon>Triangularia</taxon>
    </lineage>
</organism>
<gene>
    <name evidence="2" type="ORF">QBC40DRAFT_272723</name>
</gene>
<feature type="transmembrane region" description="Helical" evidence="1">
    <location>
        <begin position="15"/>
        <end position="36"/>
    </location>
</feature>
<sequence>MGIWRWEWEFQQQKWVFVWVLELVWWWHFSATYIHYKLRGGGIFLLRDQELRIFLRQIEGVAYFAADSRCVANFRDAFYFRSFFSCTGCFNI</sequence>
<name>A0AAN6XRH4_9PEZI</name>
<comment type="caution">
    <text evidence="2">The sequence shown here is derived from an EMBL/GenBank/DDBJ whole genome shotgun (WGS) entry which is preliminary data.</text>
</comment>
<accession>A0AAN6XRH4</accession>
<reference evidence="2" key="1">
    <citation type="journal article" date="2023" name="Mol. Phylogenet. Evol.">
        <title>Genome-scale phylogeny and comparative genomics of the fungal order Sordariales.</title>
        <authorList>
            <person name="Hensen N."/>
            <person name="Bonometti L."/>
            <person name="Westerberg I."/>
            <person name="Brannstrom I.O."/>
            <person name="Guillou S."/>
            <person name="Cros-Aarteil S."/>
            <person name="Calhoun S."/>
            <person name="Haridas S."/>
            <person name="Kuo A."/>
            <person name="Mondo S."/>
            <person name="Pangilinan J."/>
            <person name="Riley R."/>
            <person name="LaButti K."/>
            <person name="Andreopoulos B."/>
            <person name="Lipzen A."/>
            <person name="Chen C."/>
            <person name="Yan M."/>
            <person name="Daum C."/>
            <person name="Ng V."/>
            <person name="Clum A."/>
            <person name="Steindorff A."/>
            <person name="Ohm R.A."/>
            <person name="Martin F."/>
            <person name="Silar P."/>
            <person name="Natvig D.O."/>
            <person name="Lalanne C."/>
            <person name="Gautier V."/>
            <person name="Ament-Velasquez S.L."/>
            <person name="Kruys A."/>
            <person name="Hutchinson M.I."/>
            <person name="Powell A.J."/>
            <person name="Barry K."/>
            <person name="Miller A.N."/>
            <person name="Grigoriev I.V."/>
            <person name="Debuchy R."/>
            <person name="Gladieux P."/>
            <person name="Hiltunen Thoren M."/>
            <person name="Johannesson H."/>
        </authorList>
    </citation>
    <scope>NUCLEOTIDE SEQUENCE</scope>
    <source>
        <strain evidence="2">CBS 315.58</strain>
    </source>
</reference>